<accession>A0ABR6WFB8</accession>
<dbReference type="RefSeq" id="WP_186741985.1">
    <property type="nucleotide sequence ID" value="NZ_VFIA01000068.1"/>
</dbReference>
<dbReference type="PANTHER" id="PTHR12843">
    <property type="entry name" value="PROTEIN-LYSINE N-METHYLTRANSFERASE METTL10"/>
    <property type="match status" value="1"/>
</dbReference>
<evidence type="ECO:0000313" key="3">
    <source>
        <dbReference type="Proteomes" id="UP000700732"/>
    </source>
</evidence>
<reference evidence="2 3" key="1">
    <citation type="submission" date="2019-06" db="EMBL/GenBank/DDBJ databases">
        <title>Spirosoma utsteinense sp. nov. isolated from Antarctic ice-free soils.</title>
        <authorList>
            <person name="Tahon G."/>
        </authorList>
    </citation>
    <scope>NUCLEOTIDE SEQUENCE [LARGE SCALE GENOMIC DNA]</scope>
    <source>
        <strain evidence="2 3">LMG 31447</strain>
    </source>
</reference>
<dbReference type="Gene3D" id="3.40.50.150">
    <property type="entry name" value="Vaccinia Virus protein VP39"/>
    <property type="match status" value="1"/>
</dbReference>
<dbReference type="Proteomes" id="UP000700732">
    <property type="component" value="Unassembled WGS sequence"/>
</dbReference>
<evidence type="ECO:0000313" key="2">
    <source>
        <dbReference type="EMBL" id="MBC3794959.1"/>
    </source>
</evidence>
<dbReference type="EMBL" id="VFIA01000068">
    <property type="protein sequence ID" value="MBC3794959.1"/>
    <property type="molecule type" value="Genomic_DNA"/>
</dbReference>
<dbReference type="InterPro" id="IPR041698">
    <property type="entry name" value="Methyltransf_25"/>
</dbReference>
<proteinExistence type="predicted"/>
<keyword evidence="2" id="KW-0830">Ubiquinone</keyword>
<dbReference type="Pfam" id="PF13649">
    <property type="entry name" value="Methyltransf_25"/>
    <property type="match status" value="1"/>
</dbReference>
<feature type="domain" description="Methyltransferase" evidence="1">
    <location>
        <begin position="42"/>
        <end position="132"/>
    </location>
</feature>
<dbReference type="PANTHER" id="PTHR12843:SF5">
    <property type="entry name" value="EEF1A LYSINE METHYLTRANSFERASE 2"/>
    <property type="match status" value="1"/>
</dbReference>
<keyword evidence="3" id="KW-1185">Reference proteome</keyword>
<dbReference type="CDD" id="cd02440">
    <property type="entry name" value="AdoMet_MTases"/>
    <property type="match status" value="1"/>
</dbReference>
<sequence>MEQHWNHVYHTKQPTDVSWYEEYPHYSVSLIEGFNLAKTARVIDVGGGDSRLVDALLELGYLNLTVLDISEQAIKRAKARLGSRADQVQWIVSDVTRFAPSQSFDAWHDRATFHFLTTEPQVDAYLSIAEQAIPAGGFLSVATFSDQGPTKCSGLTVRQYSSDALTDQFAYRFTRLHCEEMTHPTPFGTQQLFTACQFQRKAA</sequence>
<protein>
    <submittedName>
        <fullName evidence="2">Ubiquinone/menaquinone biosynthesis C-methylase UbiE</fullName>
    </submittedName>
</protein>
<dbReference type="SUPFAM" id="SSF53335">
    <property type="entry name" value="S-adenosyl-L-methionine-dependent methyltransferases"/>
    <property type="match status" value="1"/>
</dbReference>
<dbReference type="InterPro" id="IPR029063">
    <property type="entry name" value="SAM-dependent_MTases_sf"/>
</dbReference>
<evidence type="ECO:0000259" key="1">
    <source>
        <dbReference type="Pfam" id="PF13649"/>
    </source>
</evidence>
<comment type="caution">
    <text evidence="2">The sequence shown here is derived from an EMBL/GenBank/DDBJ whole genome shotgun (WGS) entry which is preliminary data.</text>
</comment>
<organism evidence="2 3">
    <name type="scientific">Spirosoma utsteinense</name>
    <dbReference type="NCBI Taxonomy" id="2585773"/>
    <lineage>
        <taxon>Bacteria</taxon>
        <taxon>Pseudomonadati</taxon>
        <taxon>Bacteroidota</taxon>
        <taxon>Cytophagia</taxon>
        <taxon>Cytophagales</taxon>
        <taxon>Cytophagaceae</taxon>
        <taxon>Spirosoma</taxon>
    </lineage>
</organism>
<name>A0ABR6WFB8_9BACT</name>
<gene>
    <name evidence="2" type="ORF">FH603_5491</name>
</gene>